<evidence type="ECO:0000259" key="3">
    <source>
        <dbReference type="Pfam" id="PF10302"/>
    </source>
</evidence>
<accession>A0AAN6T2L6</accession>
<feature type="transmembrane region" description="Helical" evidence="2">
    <location>
        <begin position="360"/>
        <end position="379"/>
    </location>
</feature>
<evidence type="ECO:0000313" key="5">
    <source>
        <dbReference type="EMBL" id="KAK4101996.1"/>
    </source>
</evidence>
<keyword evidence="6" id="KW-1185">Reference proteome</keyword>
<keyword evidence="2" id="KW-1133">Transmembrane helix</keyword>
<feature type="transmembrane region" description="Helical" evidence="2">
    <location>
        <begin position="391"/>
        <end position="410"/>
    </location>
</feature>
<comment type="caution">
    <text evidence="5">The sequence shown here is derived from an EMBL/GenBank/DDBJ whole genome shotgun (WGS) entry which is preliminary data.</text>
</comment>
<organism evidence="5 6">
    <name type="scientific">Parathielavia hyrcaniae</name>
    <dbReference type="NCBI Taxonomy" id="113614"/>
    <lineage>
        <taxon>Eukaryota</taxon>
        <taxon>Fungi</taxon>
        <taxon>Dikarya</taxon>
        <taxon>Ascomycota</taxon>
        <taxon>Pezizomycotina</taxon>
        <taxon>Sordariomycetes</taxon>
        <taxon>Sordariomycetidae</taxon>
        <taxon>Sordariales</taxon>
        <taxon>Chaetomiaceae</taxon>
        <taxon>Parathielavia</taxon>
    </lineage>
</organism>
<gene>
    <name evidence="5" type="ORF">N658DRAFT_495929</name>
</gene>
<feature type="domain" description="DSC E3 ubiquitin ligase complex subunit 3 ubiquitin-like" evidence="3">
    <location>
        <begin position="113"/>
        <end position="174"/>
    </location>
</feature>
<keyword evidence="2" id="KW-0812">Transmembrane</keyword>
<name>A0AAN6T2L6_9PEZI</name>
<feature type="region of interest" description="Disordered" evidence="1">
    <location>
        <begin position="304"/>
        <end position="343"/>
    </location>
</feature>
<dbReference type="PANTHER" id="PTHR28049">
    <property type="entry name" value="TRANSMEMBRANE PROTEIN YOR223W"/>
    <property type="match status" value="1"/>
</dbReference>
<dbReference type="Pfam" id="PF10302">
    <property type="entry name" value="Dsc3_N"/>
    <property type="match status" value="2"/>
</dbReference>
<sequence>MNSSRAKAGGSSSSSSSSSPSSTRPSQDNGRSVPARSPSALLVPPTPVVPPLYITIRFSIAIPDLHLDIPLPQQTTVVALKHLIRGRLAADAKAEAEANDKADAPAQPTPAAQASLARLRFIHNGRILPDASVLRAVLKAPPPPPLSHDADPKGKAPVGVQPQQRVFINCSIGDVLPPSLLAEEAVAAAAPPPSPHQLPTTTTTTTTPSRTPPPRLQTTDLSPADGTHPQQPTTASAATTRPGQQHQQQRPRGFDRLLAAGFNRSEVSTLRTQFRAIHAARFTPDTLPSPDTLRAMEDAWLDNEQRLPTTTTTTDSTALLPPLPQSHPSSSFQTDDGGGGAPGMGVDEDVYGLSAATGPLIKGMLIGFVFPLGVIGWLGKEDGAWSGRMHGFVVLGVLLSVSVGLVRGLSGEE</sequence>
<proteinExistence type="predicted"/>
<reference evidence="5" key="2">
    <citation type="submission" date="2023-05" db="EMBL/GenBank/DDBJ databases">
        <authorList>
            <consortium name="Lawrence Berkeley National Laboratory"/>
            <person name="Steindorff A."/>
            <person name="Hensen N."/>
            <person name="Bonometti L."/>
            <person name="Westerberg I."/>
            <person name="Brannstrom I.O."/>
            <person name="Guillou S."/>
            <person name="Cros-Aarteil S."/>
            <person name="Calhoun S."/>
            <person name="Haridas S."/>
            <person name="Kuo A."/>
            <person name="Mondo S."/>
            <person name="Pangilinan J."/>
            <person name="Riley R."/>
            <person name="Labutti K."/>
            <person name="Andreopoulos B."/>
            <person name="Lipzen A."/>
            <person name="Chen C."/>
            <person name="Yanf M."/>
            <person name="Daum C."/>
            <person name="Ng V."/>
            <person name="Clum A."/>
            <person name="Ohm R."/>
            <person name="Martin F."/>
            <person name="Silar P."/>
            <person name="Natvig D."/>
            <person name="Lalanne C."/>
            <person name="Gautier V."/>
            <person name="Ament-Velasquez S.L."/>
            <person name="Kruys A."/>
            <person name="Hutchinson M.I."/>
            <person name="Powell A.J."/>
            <person name="Barry K."/>
            <person name="Miller A.N."/>
            <person name="Grigoriev I.V."/>
            <person name="Debuchy R."/>
            <person name="Gladieux P."/>
            <person name="Thoren M.H."/>
            <person name="Johannesson H."/>
        </authorList>
    </citation>
    <scope>NUCLEOTIDE SEQUENCE</scope>
    <source>
        <strain evidence="5">CBS 757.83</strain>
    </source>
</reference>
<dbReference type="EMBL" id="MU863633">
    <property type="protein sequence ID" value="KAK4101996.1"/>
    <property type="molecule type" value="Genomic_DNA"/>
</dbReference>
<dbReference type="GO" id="GO:0044695">
    <property type="term" value="C:Dsc E3 ubiquitin ligase complex"/>
    <property type="evidence" value="ECO:0007669"/>
    <property type="project" value="InterPro"/>
</dbReference>
<evidence type="ECO:0000259" key="4">
    <source>
        <dbReference type="Pfam" id="PF13373"/>
    </source>
</evidence>
<feature type="compositionally biased region" description="Low complexity" evidence="1">
    <location>
        <begin position="233"/>
        <end position="251"/>
    </location>
</feature>
<feature type="compositionally biased region" description="Low complexity" evidence="1">
    <location>
        <begin position="1"/>
        <end position="26"/>
    </location>
</feature>
<dbReference type="Pfam" id="PF13373">
    <property type="entry name" value="Dsc3_C"/>
    <property type="match status" value="1"/>
</dbReference>
<feature type="region of interest" description="Disordered" evidence="1">
    <location>
        <begin position="186"/>
        <end position="251"/>
    </location>
</feature>
<dbReference type="InterPro" id="IPR025390">
    <property type="entry name" value="Dsc3_C"/>
</dbReference>
<evidence type="ECO:0000256" key="2">
    <source>
        <dbReference type="SAM" id="Phobius"/>
    </source>
</evidence>
<feature type="domain" description="DSC E3 ubiquitin ligase complex subunit 3 ubiquitin-like" evidence="3">
    <location>
        <begin position="53"/>
        <end position="93"/>
    </location>
</feature>
<feature type="compositionally biased region" description="Low complexity" evidence="1">
    <location>
        <begin position="307"/>
        <end position="331"/>
    </location>
</feature>
<dbReference type="AlphaFoldDB" id="A0AAN6T2L6"/>
<dbReference type="Proteomes" id="UP001305647">
    <property type="component" value="Unassembled WGS sequence"/>
</dbReference>
<evidence type="ECO:0008006" key="7">
    <source>
        <dbReference type="Google" id="ProtNLM"/>
    </source>
</evidence>
<keyword evidence="2" id="KW-0472">Membrane</keyword>
<dbReference type="InterPro" id="IPR019413">
    <property type="entry name" value="Dsc3_ub-like_dom"/>
</dbReference>
<feature type="compositionally biased region" description="Low complexity" evidence="1">
    <location>
        <begin position="197"/>
        <end position="209"/>
    </location>
</feature>
<feature type="region of interest" description="Disordered" evidence="1">
    <location>
        <begin position="139"/>
        <end position="158"/>
    </location>
</feature>
<reference evidence="5" key="1">
    <citation type="journal article" date="2023" name="Mol. Phylogenet. Evol.">
        <title>Genome-scale phylogeny and comparative genomics of the fungal order Sordariales.</title>
        <authorList>
            <person name="Hensen N."/>
            <person name="Bonometti L."/>
            <person name="Westerberg I."/>
            <person name="Brannstrom I.O."/>
            <person name="Guillou S."/>
            <person name="Cros-Aarteil S."/>
            <person name="Calhoun S."/>
            <person name="Haridas S."/>
            <person name="Kuo A."/>
            <person name="Mondo S."/>
            <person name="Pangilinan J."/>
            <person name="Riley R."/>
            <person name="LaButti K."/>
            <person name="Andreopoulos B."/>
            <person name="Lipzen A."/>
            <person name="Chen C."/>
            <person name="Yan M."/>
            <person name="Daum C."/>
            <person name="Ng V."/>
            <person name="Clum A."/>
            <person name="Steindorff A."/>
            <person name="Ohm R.A."/>
            <person name="Martin F."/>
            <person name="Silar P."/>
            <person name="Natvig D.O."/>
            <person name="Lalanne C."/>
            <person name="Gautier V."/>
            <person name="Ament-Velasquez S.L."/>
            <person name="Kruys A."/>
            <person name="Hutchinson M.I."/>
            <person name="Powell A.J."/>
            <person name="Barry K."/>
            <person name="Miller A.N."/>
            <person name="Grigoriev I.V."/>
            <person name="Debuchy R."/>
            <person name="Gladieux P."/>
            <person name="Hiltunen Thoren M."/>
            <person name="Johannesson H."/>
        </authorList>
    </citation>
    <scope>NUCLEOTIDE SEQUENCE</scope>
    <source>
        <strain evidence="5">CBS 757.83</strain>
    </source>
</reference>
<dbReference type="GO" id="GO:0005783">
    <property type="term" value="C:endoplasmic reticulum"/>
    <property type="evidence" value="ECO:0007669"/>
    <property type="project" value="TreeGrafter"/>
</dbReference>
<dbReference type="InterPro" id="IPR045226">
    <property type="entry name" value="Dsc3"/>
</dbReference>
<dbReference type="PANTHER" id="PTHR28049:SF1">
    <property type="entry name" value="DSC E3 UBIQUITIN LIGASE COMPLEX SUBUNIT 3"/>
    <property type="match status" value="1"/>
</dbReference>
<feature type="domain" description="DSC E3 ubiquitin ligase complex subunit 3 C-terminal" evidence="4">
    <location>
        <begin position="252"/>
        <end position="407"/>
    </location>
</feature>
<evidence type="ECO:0000256" key="1">
    <source>
        <dbReference type="SAM" id="MobiDB-lite"/>
    </source>
</evidence>
<feature type="region of interest" description="Disordered" evidence="1">
    <location>
        <begin position="1"/>
        <end position="41"/>
    </location>
</feature>
<protein>
    <recommendedName>
        <fullName evidence="7">DSC E3 ubiquitin ligase complex subunit 3</fullName>
    </recommendedName>
</protein>
<evidence type="ECO:0000313" key="6">
    <source>
        <dbReference type="Proteomes" id="UP001305647"/>
    </source>
</evidence>